<dbReference type="EMBL" id="JARK01001374">
    <property type="protein sequence ID" value="EYC15144.1"/>
    <property type="molecule type" value="Genomic_DNA"/>
</dbReference>
<proteinExistence type="predicted"/>
<dbReference type="AlphaFoldDB" id="A0A016UIF6"/>
<accession>A0A016UIF6</accession>
<name>A0A016UIF6_9BILA</name>
<comment type="caution">
    <text evidence="1">The sequence shown here is derived from an EMBL/GenBank/DDBJ whole genome shotgun (WGS) entry which is preliminary data.</text>
</comment>
<protein>
    <submittedName>
        <fullName evidence="1">Uncharacterized protein</fullName>
    </submittedName>
</protein>
<organism evidence="1 2">
    <name type="scientific">Ancylostoma ceylanicum</name>
    <dbReference type="NCBI Taxonomy" id="53326"/>
    <lineage>
        <taxon>Eukaryota</taxon>
        <taxon>Metazoa</taxon>
        <taxon>Ecdysozoa</taxon>
        <taxon>Nematoda</taxon>
        <taxon>Chromadorea</taxon>
        <taxon>Rhabditida</taxon>
        <taxon>Rhabditina</taxon>
        <taxon>Rhabditomorpha</taxon>
        <taxon>Strongyloidea</taxon>
        <taxon>Ancylostomatidae</taxon>
        <taxon>Ancylostomatinae</taxon>
        <taxon>Ancylostoma</taxon>
    </lineage>
</organism>
<evidence type="ECO:0000313" key="1">
    <source>
        <dbReference type="EMBL" id="EYC15144.1"/>
    </source>
</evidence>
<keyword evidence="2" id="KW-1185">Reference proteome</keyword>
<sequence length="126" mass="14492">MLYPYQGFSLRCRDSPSRPSVPWTPSHNSIVLWIRSRGILYFPTCRMPCGTALMPRERRPQTRQYKSRPLILISFIRLAPPYRPLCSARGPWFDDAAVPDYVASPLKPSSRRQPLHLAAACPIHCR</sequence>
<reference evidence="2" key="1">
    <citation type="journal article" date="2015" name="Nat. Genet.">
        <title>The genome and transcriptome of the zoonotic hookworm Ancylostoma ceylanicum identify infection-specific gene families.</title>
        <authorList>
            <person name="Schwarz E.M."/>
            <person name="Hu Y."/>
            <person name="Antoshechkin I."/>
            <person name="Miller M.M."/>
            <person name="Sternberg P.W."/>
            <person name="Aroian R.V."/>
        </authorList>
    </citation>
    <scope>NUCLEOTIDE SEQUENCE</scope>
    <source>
        <strain evidence="2">HY135</strain>
    </source>
</reference>
<gene>
    <name evidence="1" type="primary">Acey_s0038.g3652</name>
    <name evidence="1" type="ORF">Y032_0038g3652</name>
</gene>
<dbReference type="Proteomes" id="UP000024635">
    <property type="component" value="Unassembled WGS sequence"/>
</dbReference>
<evidence type="ECO:0000313" key="2">
    <source>
        <dbReference type="Proteomes" id="UP000024635"/>
    </source>
</evidence>